<dbReference type="AlphaFoldDB" id="I1PLF8"/>
<protein>
    <submittedName>
        <fullName evidence="2">Uncharacterized protein</fullName>
    </submittedName>
</protein>
<dbReference type="Gramene" id="ORGLA04G0102700.1">
    <property type="protein sequence ID" value="ORGLA04G0102700.1"/>
    <property type="gene ID" value="ORGLA04G0102700"/>
</dbReference>
<proteinExistence type="predicted"/>
<dbReference type="EnsemblPlants" id="ORGLA04G0102700.1">
    <property type="protein sequence ID" value="ORGLA04G0102700.1"/>
    <property type="gene ID" value="ORGLA04G0102700"/>
</dbReference>
<accession>I1PLF8</accession>
<keyword evidence="3" id="KW-1185">Reference proteome</keyword>
<organism evidence="2 3">
    <name type="scientific">Oryza glaberrima</name>
    <name type="common">African rice</name>
    <dbReference type="NCBI Taxonomy" id="4538"/>
    <lineage>
        <taxon>Eukaryota</taxon>
        <taxon>Viridiplantae</taxon>
        <taxon>Streptophyta</taxon>
        <taxon>Embryophyta</taxon>
        <taxon>Tracheophyta</taxon>
        <taxon>Spermatophyta</taxon>
        <taxon>Magnoliopsida</taxon>
        <taxon>Liliopsida</taxon>
        <taxon>Poales</taxon>
        <taxon>Poaceae</taxon>
        <taxon>BOP clade</taxon>
        <taxon>Oryzoideae</taxon>
        <taxon>Oryzeae</taxon>
        <taxon>Oryzinae</taxon>
        <taxon>Oryza</taxon>
    </lineage>
</organism>
<evidence type="ECO:0000313" key="3">
    <source>
        <dbReference type="Proteomes" id="UP000007306"/>
    </source>
</evidence>
<name>I1PLF8_ORYGL</name>
<evidence type="ECO:0000256" key="1">
    <source>
        <dbReference type="SAM" id="MobiDB-lite"/>
    </source>
</evidence>
<evidence type="ECO:0000313" key="2">
    <source>
        <dbReference type="EnsemblPlants" id="ORGLA04G0102700.1"/>
    </source>
</evidence>
<feature type="compositionally biased region" description="Basic and acidic residues" evidence="1">
    <location>
        <begin position="38"/>
        <end position="102"/>
    </location>
</feature>
<dbReference type="HOGENOM" id="CLU_1006036_0_0_1"/>
<reference evidence="2 3" key="2">
    <citation type="submission" date="2018-04" db="EMBL/GenBank/DDBJ databases">
        <title>OglaRS2 (Oryza glaberrima Reference Sequence Version 2).</title>
        <authorList>
            <person name="Zhang J."/>
            <person name="Kudrna D."/>
            <person name="Lee S."/>
            <person name="Talag J."/>
            <person name="Rajasekar S."/>
            <person name="Wing R.A."/>
        </authorList>
    </citation>
    <scope>NUCLEOTIDE SEQUENCE [LARGE SCALE GENOMIC DNA]</scope>
    <source>
        <strain evidence="2 3">cv. IRGC 96717</strain>
    </source>
</reference>
<feature type="compositionally biased region" description="Basic and acidic residues" evidence="1">
    <location>
        <begin position="156"/>
        <end position="172"/>
    </location>
</feature>
<dbReference type="Proteomes" id="UP000007306">
    <property type="component" value="Chromosome 4"/>
</dbReference>
<dbReference type="OMA" id="THRNRVH"/>
<feature type="region of interest" description="Disordered" evidence="1">
    <location>
        <begin position="10"/>
        <end position="206"/>
    </location>
</feature>
<feature type="compositionally biased region" description="Basic and acidic residues" evidence="1">
    <location>
        <begin position="109"/>
        <end position="137"/>
    </location>
</feature>
<reference evidence="2" key="1">
    <citation type="submission" date="2015-06" db="UniProtKB">
        <authorList>
            <consortium name="EnsemblPlants"/>
        </authorList>
    </citation>
    <scope>IDENTIFICATION</scope>
</reference>
<sequence length="277" mass="30339">MDAITTTIFQRIVDIPDGSLEPPPGVEHPPEPDEAEAGAERDGGVVEVAGADRVRRREEEHGAGVADPQERDEAHRPRRAPEVEGPRREVLLPHHHAGEDGHGVAADPADGRDRRDRREDDVDPQDREAQQRARGGAEPDGVGGDAVARVDAAPHGGERDAAVAGQRVHDARGAGGDGEAAEEEGAPDDEEEGDGARGGAVPAVERVEQDLRRHERAGRLVARVEQVAEVLRTHRNRVHVRPFLGQVRDVRSHRQQKKIDIAKFMSTYFRIIYSRMF</sequence>
<feature type="compositionally biased region" description="Acidic residues" evidence="1">
    <location>
        <begin position="179"/>
        <end position="193"/>
    </location>
</feature>